<dbReference type="Proteomes" id="UP000027778">
    <property type="component" value="Unassembled WGS sequence"/>
</dbReference>
<evidence type="ECO:0000313" key="1">
    <source>
        <dbReference type="EMBL" id="KEK22693.1"/>
    </source>
</evidence>
<organism evidence="1 2">
    <name type="scientific">Bacillus gaemokensis</name>
    <dbReference type="NCBI Taxonomy" id="574375"/>
    <lineage>
        <taxon>Bacteria</taxon>
        <taxon>Bacillati</taxon>
        <taxon>Bacillota</taxon>
        <taxon>Bacilli</taxon>
        <taxon>Bacillales</taxon>
        <taxon>Bacillaceae</taxon>
        <taxon>Bacillus</taxon>
        <taxon>Bacillus cereus group</taxon>
    </lineage>
</organism>
<evidence type="ECO:0000313" key="2">
    <source>
        <dbReference type="Proteomes" id="UP000027778"/>
    </source>
</evidence>
<protein>
    <submittedName>
        <fullName evidence="1">Uncharacterized protein</fullName>
    </submittedName>
</protein>
<dbReference type="OrthoDB" id="1707920at2"/>
<dbReference type="STRING" id="574375.AZF08_14285"/>
<dbReference type="EMBL" id="JOTM01000027">
    <property type="protein sequence ID" value="KEK22693.1"/>
    <property type="molecule type" value="Genomic_DNA"/>
</dbReference>
<keyword evidence="2" id="KW-1185">Reference proteome</keyword>
<dbReference type="eggNOG" id="ENOG5032ZZ1">
    <property type="taxonomic scope" value="Bacteria"/>
</dbReference>
<accession>A0A073KK29</accession>
<dbReference type="AlphaFoldDB" id="A0A073KK29"/>
<sequence>MKNIDKRNRLNNEPFHYRTNKNNMVFIEYYGKEIMILTGKEAEKFLNKINYANNEQERQLIMAKITGNFKRGNERKINSNKN</sequence>
<comment type="caution">
    <text evidence="1">The sequence shown here is derived from an EMBL/GenBank/DDBJ whole genome shotgun (WGS) entry which is preliminary data.</text>
</comment>
<proteinExistence type="predicted"/>
<reference evidence="1 2" key="1">
    <citation type="submission" date="2014-06" db="EMBL/GenBank/DDBJ databases">
        <title>Draft genome sequence of Bacillus gaemokensis JCM 15801 (MCCC 1A00707).</title>
        <authorList>
            <person name="Lai Q."/>
            <person name="Liu Y."/>
            <person name="Shao Z."/>
        </authorList>
    </citation>
    <scope>NUCLEOTIDE SEQUENCE [LARGE SCALE GENOMIC DNA]</scope>
    <source>
        <strain evidence="1 2">JCM 15801</strain>
    </source>
</reference>
<name>A0A073KK29_9BACI</name>
<gene>
    <name evidence="1" type="ORF">BAGA_17155</name>
</gene>
<dbReference type="RefSeq" id="WP_033677121.1">
    <property type="nucleotide sequence ID" value="NZ_JOTM01000027.1"/>
</dbReference>